<name>A0A413RCP2_9FIRM</name>
<evidence type="ECO:0008006" key="3">
    <source>
        <dbReference type="Google" id="ProtNLM"/>
    </source>
</evidence>
<reference evidence="1 2" key="1">
    <citation type="submission" date="2018-08" db="EMBL/GenBank/DDBJ databases">
        <title>A genome reference for cultivated species of the human gut microbiota.</title>
        <authorList>
            <person name="Zou Y."/>
            <person name="Xue W."/>
            <person name="Luo G."/>
        </authorList>
    </citation>
    <scope>NUCLEOTIDE SEQUENCE [LARGE SCALE GENOMIC DNA]</scope>
    <source>
        <strain evidence="1 2">AM44-11BH</strain>
    </source>
</reference>
<accession>A0A413RCP2</accession>
<comment type="caution">
    <text evidence="1">The sequence shown here is derived from an EMBL/GenBank/DDBJ whole genome shotgun (WGS) entry which is preliminary data.</text>
</comment>
<proteinExistence type="predicted"/>
<gene>
    <name evidence="1" type="ORF">DW944_00045</name>
</gene>
<dbReference type="Pfam" id="PF06854">
    <property type="entry name" value="Phage_Gp15"/>
    <property type="match status" value="1"/>
</dbReference>
<evidence type="ECO:0000313" key="1">
    <source>
        <dbReference type="EMBL" id="RHA20597.1"/>
    </source>
</evidence>
<dbReference type="EMBL" id="QSFD01000001">
    <property type="protein sequence ID" value="RHA20597.1"/>
    <property type="molecule type" value="Genomic_DNA"/>
</dbReference>
<dbReference type="InterPro" id="IPR009660">
    <property type="entry name" value="Phage_A500_Gp15"/>
</dbReference>
<keyword evidence="2" id="KW-1185">Reference proteome</keyword>
<sequence length="111" mass="12990">MDDFDLIVASFTTQYGLRIRDIKDMRWSEFKSLLIGLGPNTILGRIVSIRAEDDSEVLKNFTKDQQRIRNEYRLKKAKRPGNKKEAEKASEMFEKVFWEMAGLNTSELSRQ</sequence>
<dbReference type="AlphaFoldDB" id="A0A413RCP2"/>
<dbReference type="Proteomes" id="UP000284779">
    <property type="component" value="Unassembled WGS sequence"/>
</dbReference>
<evidence type="ECO:0000313" key="2">
    <source>
        <dbReference type="Proteomes" id="UP000284779"/>
    </source>
</evidence>
<organism evidence="1 2">
    <name type="scientific">Eubacterium ventriosum</name>
    <dbReference type="NCBI Taxonomy" id="39496"/>
    <lineage>
        <taxon>Bacteria</taxon>
        <taxon>Bacillati</taxon>
        <taxon>Bacillota</taxon>
        <taxon>Clostridia</taxon>
        <taxon>Eubacteriales</taxon>
        <taxon>Eubacteriaceae</taxon>
        <taxon>Eubacterium</taxon>
    </lineage>
</organism>
<protein>
    <recommendedName>
        <fullName evidence="3">Bacteriophage Gp15 protein</fullName>
    </recommendedName>
</protein>